<dbReference type="PANTHER" id="PTHR44520">
    <property type="entry name" value="RESPONSE REGULATOR RCP1-RELATED"/>
    <property type="match status" value="1"/>
</dbReference>
<dbReference type="Proteomes" id="UP000464577">
    <property type="component" value="Chromosome"/>
</dbReference>
<organism evidence="3 4">
    <name type="scientific">Spirosoma endbachense</name>
    <dbReference type="NCBI Taxonomy" id="2666025"/>
    <lineage>
        <taxon>Bacteria</taxon>
        <taxon>Pseudomonadati</taxon>
        <taxon>Bacteroidota</taxon>
        <taxon>Cytophagia</taxon>
        <taxon>Cytophagales</taxon>
        <taxon>Cytophagaceae</taxon>
        <taxon>Spirosoma</taxon>
    </lineage>
</organism>
<evidence type="ECO:0000259" key="2">
    <source>
        <dbReference type="PROSITE" id="PS50110"/>
    </source>
</evidence>
<dbReference type="AlphaFoldDB" id="A0A6P1VU03"/>
<feature type="domain" description="Response regulatory" evidence="2">
    <location>
        <begin position="6"/>
        <end position="128"/>
    </location>
</feature>
<keyword evidence="4" id="KW-1185">Reference proteome</keyword>
<reference evidence="3 4" key="1">
    <citation type="submission" date="2019-11" db="EMBL/GenBank/DDBJ databases">
        <title>Spirosoma endbachense sp. nov., isolated from a natural salt meadow.</title>
        <authorList>
            <person name="Rojas J."/>
            <person name="Ambika Manirajan B."/>
            <person name="Ratering S."/>
            <person name="Suarez C."/>
            <person name="Geissler-Plaum R."/>
            <person name="Schnell S."/>
        </authorList>
    </citation>
    <scope>NUCLEOTIDE SEQUENCE [LARGE SCALE GENOMIC DNA]</scope>
    <source>
        <strain evidence="3 4">I-24</strain>
    </source>
</reference>
<evidence type="ECO:0000313" key="3">
    <source>
        <dbReference type="EMBL" id="QHV96701.1"/>
    </source>
</evidence>
<dbReference type="Pfam" id="PF00072">
    <property type="entry name" value="Response_reg"/>
    <property type="match status" value="1"/>
</dbReference>
<evidence type="ECO:0000256" key="1">
    <source>
        <dbReference type="PROSITE-ProRule" id="PRU00169"/>
    </source>
</evidence>
<dbReference type="KEGG" id="senf:GJR95_17540"/>
<dbReference type="EMBL" id="CP045997">
    <property type="protein sequence ID" value="QHV96701.1"/>
    <property type="molecule type" value="Genomic_DNA"/>
</dbReference>
<dbReference type="Gene3D" id="3.40.50.2300">
    <property type="match status" value="1"/>
</dbReference>
<dbReference type="SUPFAM" id="SSF52172">
    <property type="entry name" value="CheY-like"/>
    <property type="match status" value="1"/>
</dbReference>
<gene>
    <name evidence="3" type="ORF">GJR95_17540</name>
</gene>
<evidence type="ECO:0000313" key="4">
    <source>
        <dbReference type="Proteomes" id="UP000464577"/>
    </source>
</evidence>
<name>A0A6P1VU03_9BACT</name>
<dbReference type="PROSITE" id="PS50110">
    <property type="entry name" value="RESPONSE_REGULATORY"/>
    <property type="match status" value="1"/>
</dbReference>
<dbReference type="InterPro" id="IPR011006">
    <property type="entry name" value="CheY-like_superfamily"/>
</dbReference>
<dbReference type="GO" id="GO:0000160">
    <property type="term" value="P:phosphorelay signal transduction system"/>
    <property type="evidence" value="ECO:0007669"/>
    <property type="project" value="InterPro"/>
</dbReference>
<dbReference type="RefSeq" id="WP_162387111.1">
    <property type="nucleotide sequence ID" value="NZ_CP045997.1"/>
</dbReference>
<dbReference type="PANTHER" id="PTHR44520:SF2">
    <property type="entry name" value="RESPONSE REGULATOR RCP1"/>
    <property type="match status" value="1"/>
</dbReference>
<dbReference type="SMART" id="SM00448">
    <property type="entry name" value="REC"/>
    <property type="match status" value="1"/>
</dbReference>
<accession>A0A6P1VU03</accession>
<dbReference type="InterPro" id="IPR001789">
    <property type="entry name" value="Sig_transdc_resp-reg_receiver"/>
</dbReference>
<protein>
    <submittedName>
        <fullName evidence="3">Response regulator</fullName>
    </submittedName>
</protein>
<proteinExistence type="predicted"/>
<dbReference type="InterPro" id="IPR052893">
    <property type="entry name" value="TCS_response_regulator"/>
</dbReference>
<keyword evidence="1" id="KW-0597">Phosphoprotein</keyword>
<feature type="modified residue" description="4-aspartylphosphate" evidence="1">
    <location>
        <position position="59"/>
    </location>
</feature>
<sequence length="141" mass="16234">MPLKGPIICIEDDKDDQLLIGEAIKELQLPNEVCFFIDGEAALEFLNATTKKPFLILCDTNLPIMNGIELRKRLSENEYLRRKSIPFVFVTTSVNPALVQTAYDITVQGYFKKPYSYIDLKQQIKLIIAYWSECLHPYSEL</sequence>